<dbReference type="GO" id="GO:0031011">
    <property type="term" value="C:Ino80 complex"/>
    <property type="evidence" value="ECO:0007669"/>
    <property type="project" value="InterPro"/>
</dbReference>
<sequence length="878" mass="98977">MSSLSLPSNSFSSNPKPSSLSLCVASHFSILLLLTYTRSACYNLLSLFPTSTIFAGGVGLSNTKAKAFDRKGRSSHGFLEGIALTSTESFMPCPIHAPLSCGFGDSECLDLFTELSYNLDSFPLCLGENIPSCLPMAADHRRKRLNGVSMITYGSPEQHRTKTKNLGLVRSDLTVKSHISVEWDGNHQRVVAKWEQIGISWRQMRPFVNFVHNAHSVLADVLAIPQEIFGLDSLSEVLSYEVWNTHLLANERNFLMQFLPSDVEPNQVIQELLSGDNIHFGNPFLKWQDLNFIFSLGASLCAGDLHPDMIVNKEQHLRSEKKAYYSQLHNYHKDMIRFLIKLKERWENCKDPEKEMVQKIWRSKNDVEKRTLSHINGFGVYNGNLRTASELCSWAPEEKLHSDYRISSMGQGNELQRRSSTRGFITAYVCFSTIPHNFNSMVLDKGFNEGKPLPRNLLVSSDYLFKVGARSKKGEKLHKLNLHSSDSDKYMPYIKISKKQHQLLKSMKLSCKNIQSSTFNCVMGNLDNTHVQPLEVFVEEEWKKLHQHWLQLVNRDITAAYTKWTERLIQKHAMGNSLALEMKDKSKPQIGVCSSVSFSKVLIISWQELCLSCISFMYCGRSLVLPLPLSNKNQGSGLGIRRRVTVLMISLAWKMIKILFLDPLRISLCILIICGVDELNHLSMDSEKDGLSKSNNASQNKTEYSQSMNSQDVPNNKGAPFSSNGHAWQAVEIPPSYCDSVVTHKYKVTGLSLVNPQVNEEQQGQLLERQPDDDPCSSYQSQDQIDLLQPPFKQKYVNFYHHERKRAGPDFQTSNNDNISSNGGGYLIPRQDPLSPVNITDRSINAPLLGEPSRSLGNAGDFVGHNWFSAGQARGGRN</sequence>
<feature type="compositionally biased region" description="Polar residues" evidence="3">
    <location>
        <begin position="692"/>
        <end position="714"/>
    </location>
</feature>
<evidence type="ECO:0000256" key="3">
    <source>
        <dbReference type="SAM" id="MobiDB-lite"/>
    </source>
</evidence>
<dbReference type="PROSITE" id="PS51916">
    <property type="entry name" value="DEUBAD"/>
    <property type="match status" value="1"/>
</dbReference>
<organism evidence="5 6">
    <name type="scientific">Canavalia gladiata</name>
    <name type="common">Sword bean</name>
    <name type="synonym">Dolichos gladiatus</name>
    <dbReference type="NCBI Taxonomy" id="3824"/>
    <lineage>
        <taxon>Eukaryota</taxon>
        <taxon>Viridiplantae</taxon>
        <taxon>Streptophyta</taxon>
        <taxon>Embryophyta</taxon>
        <taxon>Tracheophyta</taxon>
        <taxon>Spermatophyta</taxon>
        <taxon>Magnoliopsida</taxon>
        <taxon>eudicotyledons</taxon>
        <taxon>Gunneridae</taxon>
        <taxon>Pentapetalae</taxon>
        <taxon>rosids</taxon>
        <taxon>fabids</taxon>
        <taxon>Fabales</taxon>
        <taxon>Fabaceae</taxon>
        <taxon>Papilionoideae</taxon>
        <taxon>50 kb inversion clade</taxon>
        <taxon>NPAAA clade</taxon>
        <taxon>indigoferoid/millettioid clade</taxon>
        <taxon>Phaseoleae</taxon>
        <taxon>Canavalia</taxon>
    </lineage>
</organism>
<keyword evidence="2" id="KW-0539">Nucleus</keyword>
<protein>
    <recommendedName>
        <fullName evidence="4">DEUBAD domain-containing protein</fullName>
    </recommendedName>
</protein>
<dbReference type="Proteomes" id="UP001367508">
    <property type="component" value="Unassembled WGS sequence"/>
</dbReference>
<gene>
    <name evidence="5" type="ORF">VNO77_16705</name>
</gene>
<proteinExistence type="predicted"/>
<dbReference type="EMBL" id="JAYMYQ010000004">
    <property type="protein sequence ID" value="KAK7336172.1"/>
    <property type="molecule type" value="Genomic_DNA"/>
</dbReference>
<feature type="domain" description="DEUBAD" evidence="4">
    <location>
        <begin position="225"/>
        <end position="345"/>
    </location>
</feature>
<dbReference type="PANTHER" id="PTHR13052">
    <property type="entry name" value="NFRKB-RELATED"/>
    <property type="match status" value="1"/>
</dbReference>
<dbReference type="InterPro" id="IPR044867">
    <property type="entry name" value="DEUBAD_dom"/>
</dbReference>
<feature type="region of interest" description="Disordered" evidence="3">
    <location>
        <begin position="687"/>
        <end position="721"/>
    </location>
</feature>
<dbReference type="PANTHER" id="PTHR13052:SF2">
    <property type="entry name" value="NUCLEAR FACTOR KAPPA-B-BINDING PROTEIN"/>
    <property type="match status" value="1"/>
</dbReference>
<comment type="caution">
    <text evidence="5">The sequence shown here is derived from an EMBL/GenBank/DDBJ whole genome shotgun (WGS) entry which is preliminary data.</text>
</comment>
<keyword evidence="6" id="KW-1185">Reference proteome</keyword>
<comment type="subcellular location">
    <subcellularLocation>
        <location evidence="1">Nucleus</location>
    </subcellularLocation>
</comment>
<accession>A0AAN9LL56</accession>
<evidence type="ECO:0000313" key="6">
    <source>
        <dbReference type="Proteomes" id="UP001367508"/>
    </source>
</evidence>
<evidence type="ECO:0000313" key="5">
    <source>
        <dbReference type="EMBL" id="KAK7336172.1"/>
    </source>
</evidence>
<evidence type="ECO:0000259" key="4">
    <source>
        <dbReference type="PROSITE" id="PS51916"/>
    </source>
</evidence>
<dbReference type="InterPro" id="IPR024867">
    <property type="entry name" value="NFRKB"/>
</dbReference>
<dbReference type="CDD" id="cd21865">
    <property type="entry name" value="DEUBAD_NFRKB"/>
    <property type="match status" value="1"/>
</dbReference>
<dbReference type="AlphaFoldDB" id="A0AAN9LL56"/>
<evidence type="ECO:0000256" key="1">
    <source>
        <dbReference type="ARBA" id="ARBA00004123"/>
    </source>
</evidence>
<evidence type="ECO:0000256" key="2">
    <source>
        <dbReference type="ARBA" id="ARBA00023242"/>
    </source>
</evidence>
<name>A0AAN9LL56_CANGL</name>
<reference evidence="5 6" key="1">
    <citation type="submission" date="2024-01" db="EMBL/GenBank/DDBJ databases">
        <title>The genomes of 5 underutilized Papilionoideae crops provide insights into root nodulation and disease resistanc.</title>
        <authorList>
            <person name="Jiang F."/>
        </authorList>
    </citation>
    <scope>NUCLEOTIDE SEQUENCE [LARGE SCALE GENOMIC DNA]</scope>
    <source>
        <strain evidence="5">LVBAO_FW01</strain>
        <tissue evidence="5">Leaves</tissue>
    </source>
</reference>